<protein>
    <submittedName>
        <fullName evidence="1">Uncharacterized protein</fullName>
    </submittedName>
</protein>
<gene>
    <name evidence="1" type="ORF">MRB53_019391</name>
</gene>
<dbReference type="Proteomes" id="UP001234297">
    <property type="component" value="Chromosome 6"/>
</dbReference>
<reference evidence="1 2" key="1">
    <citation type="journal article" date="2022" name="Hortic Res">
        <title>A haplotype resolved chromosomal level avocado genome allows analysis of novel avocado genes.</title>
        <authorList>
            <person name="Nath O."/>
            <person name="Fletcher S.J."/>
            <person name="Hayward A."/>
            <person name="Shaw L.M."/>
            <person name="Masouleh A.K."/>
            <person name="Furtado A."/>
            <person name="Henry R.J."/>
            <person name="Mitter N."/>
        </authorList>
    </citation>
    <scope>NUCLEOTIDE SEQUENCE [LARGE SCALE GENOMIC DNA]</scope>
    <source>
        <strain evidence="2">cv. Hass</strain>
    </source>
</reference>
<organism evidence="1 2">
    <name type="scientific">Persea americana</name>
    <name type="common">Avocado</name>
    <dbReference type="NCBI Taxonomy" id="3435"/>
    <lineage>
        <taxon>Eukaryota</taxon>
        <taxon>Viridiplantae</taxon>
        <taxon>Streptophyta</taxon>
        <taxon>Embryophyta</taxon>
        <taxon>Tracheophyta</taxon>
        <taxon>Spermatophyta</taxon>
        <taxon>Magnoliopsida</taxon>
        <taxon>Magnoliidae</taxon>
        <taxon>Laurales</taxon>
        <taxon>Lauraceae</taxon>
        <taxon>Persea</taxon>
    </lineage>
</organism>
<sequence>MAKAAAFLFLSLLLLLSISSQSRLLPDTSSNSNLISDGICHEPPLLFLESSPPFETCKQTYGILPCSTTIWGNLFFMLVYGYLMFIAAKCISSGSEHLLEILGPGLVGGLVLPILNDLPNAIIILVSGLSKSIETAQKKVQIGMGLLAGSTIMLLTLLWGSCIAVGKCNLVNSTSFDSQDSKWCSLTGSGVTTDAPTGRASKIMIITVIPFIVVQLPKVFHISSGSRIAVLISLILAVAFLISYCLYQVVDPRIQKRRVEYVKRKHIMSGFLRHIHKTAMGRLLDENGKLNEPVIEKLFHTLDVNHDGHVSSQELTALIIGIDFLNIDLDEEDAVDKVMDDFDTSGDRLIDLKEFFNGISRWLEEAKRAVVQGGSSTKKYDDFHMKTWEEYYDMADSRDEITDGVETAARVSIKAGLMLLLGTVIAAAFADPLVDSVTNFSNATNIPSFFISFIAMPLATNSSQAFSIITSASRKKQRYTSLTFFEIFGGVTMNNLLCLAVFLALVYVRHLTWDFSAEVLVILIVCIVMGLFTSFSTTFPLWTCPIAFLLYALSLVLVYVLDYVLKWS</sequence>
<name>A0ACC2KZ54_PERAE</name>
<keyword evidence="2" id="KW-1185">Reference proteome</keyword>
<evidence type="ECO:0000313" key="1">
    <source>
        <dbReference type="EMBL" id="KAJ8626084.1"/>
    </source>
</evidence>
<comment type="caution">
    <text evidence="1">The sequence shown here is derived from an EMBL/GenBank/DDBJ whole genome shotgun (WGS) entry which is preliminary data.</text>
</comment>
<proteinExistence type="predicted"/>
<accession>A0ACC2KZ54</accession>
<evidence type="ECO:0000313" key="2">
    <source>
        <dbReference type="Proteomes" id="UP001234297"/>
    </source>
</evidence>
<dbReference type="EMBL" id="CM056814">
    <property type="protein sequence ID" value="KAJ8626084.1"/>
    <property type="molecule type" value="Genomic_DNA"/>
</dbReference>